<keyword evidence="5 9" id="KW-0049">Antioxidant</keyword>
<dbReference type="CDD" id="cd03013">
    <property type="entry name" value="PRX5_like"/>
    <property type="match status" value="1"/>
</dbReference>
<dbReference type="GO" id="GO:0005737">
    <property type="term" value="C:cytoplasm"/>
    <property type="evidence" value="ECO:0007669"/>
    <property type="project" value="TreeGrafter"/>
</dbReference>
<accession>A0AAV8G1X6</accession>
<comment type="catalytic activity">
    <reaction evidence="1">
        <text>[glutaredoxin]-dithiol + a hydroperoxide = [glutaredoxin]-disulfide + an alcohol + H2O</text>
        <dbReference type="Rhea" id="RHEA:62624"/>
        <dbReference type="Rhea" id="RHEA-COMP:10729"/>
        <dbReference type="Rhea" id="RHEA-COMP:10730"/>
        <dbReference type="ChEBI" id="CHEBI:15377"/>
        <dbReference type="ChEBI" id="CHEBI:29950"/>
        <dbReference type="ChEBI" id="CHEBI:30879"/>
        <dbReference type="ChEBI" id="CHEBI:35924"/>
        <dbReference type="ChEBI" id="CHEBI:50058"/>
        <dbReference type="EC" id="1.11.1.25"/>
    </reaction>
</comment>
<comment type="similarity">
    <text evidence="2 9">Belongs to the peroxiredoxin family. Prx5 subfamily.</text>
</comment>
<dbReference type="Gene3D" id="3.40.30.10">
    <property type="entry name" value="Glutaredoxin"/>
    <property type="match status" value="1"/>
</dbReference>
<name>A0AAV8G1X6_9POAL</name>
<evidence type="ECO:0000256" key="8">
    <source>
        <dbReference type="PIRSR" id="PIRSR637944-1"/>
    </source>
</evidence>
<feature type="domain" description="Thioredoxin" evidence="11">
    <location>
        <begin position="84"/>
        <end position="242"/>
    </location>
</feature>
<gene>
    <name evidence="12" type="ORF">LUZ62_048937</name>
</gene>
<comment type="function">
    <text evidence="9">Thiol-specific peroxidase that catalyzes the reduction of hydrogen peroxide and organic hydroperoxides to water and alcohols, respectively. Plays a role in cell protection against oxidative stress by detoxifying peroxides.</text>
</comment>
<dbReference type="GO" id="GO:0008379">
    <property type="term" value="F:thioredoxin peroxidase activity"/>
    <property type="evidence" value="ECO:0007669"/>
    <property type="project" value="InterPro"/>
</dbReference>
<dbReference type="FunFam" id="3.40.30.10:FF:000020">
    <property type="entry name" value="Peroxiredoxin"/>
    <property type="match status" value="1"/>
</dbReference>
<evidence type="ECO:0000256" key="10">
    <source>
        <dbReference type="SAM" id="MobiDB-lite"/>
    </source>
</evidence>
<evidence type="ECO:0000256" key="1">
    <source>
        <dbReference type="ARBA" id="ARBA00001711"/>
    </source>
</evidence>
<dbReference type="PROSITE" id="PS51352">
    <property type="entry name" value="THIOREDOXIN_2"/>
    <property type="match status" value="1"/>
</dbReference>
<dbReference type="InterPro" id="IPR013740">
    <property type="entry name" value="Redoxin"/>
</dbReference>
<dbReference type="EMBL" id="JAMFTS010000002">
    <property type="protein sequence ID" value="KAJ4797691.1"/>
    <property type="molecule type" value="Genomic_DNA"/>
</dbReference>
<sequence>MIQFNSYDGDQTVECPSGTIKRRTRTRKPPRSVALHIYTAQPSISIYVYTYVLVLAAPKPKTKNLIPLLLREKEKEKEKLMAPIAVGASLPEGSLQWFDESDQLQSVSVHALAKAKKVVLVGVPGAFTPTCSMQHVPGFIQSAEELKAKGVDEILVISVNDPFVMKAWAKTYSENKHVKFLADGSGKYTEALGLELDLSAKGLGSRSRRYAILADDLIVKVANIEEGGAFTISGAEEILKAL</sequence>
<comment type="caution">
    <text evidence="12">The sequence shown here is derived from an EMBL/GenBank/DDBJ whole genome shotgun (WGS) entry which is preliminary data.</text>
</comment>
<evidence type="ECO:0000256" key="3">
    <source>
        <dbReference type="ARBA" id="ARBA00013016"/>
    </source>
</evidence>
<reference evidence="12" key="1">
    <citation type="submission" date="2022-08" db="EMBL/GenBank/DDBJ databases">
        <authorList>
            <person name="Marques A."/>
        </authorList>
    </citation>
    <scope>NUCLEOTIDE SEQUENCE</scope>
    <source>
        <strain evidence="12">RhyPub2mFocal</strain>
        <tissue evidence="12">Leaves</tissue>
    </source>
</reference>
<dbReference type="GO" id="GO:0045454">
    <property type="term" value="P:cell redox homeostasis"/>
    <property type="evidence" value="ECO:0007669"/>
    <property type="project" value="TreeGrafter"/>
</dbReference>
<feature type="active site" description="Cysteine sulfenic acid (-SOH) intermediate" evidence="8">
    <location>
        <position position="131"/>
    </location>
</feature>
<dbReference type="InterPro" id="IPR037944">
    <property type="entry name" value="PRX5-like"/>
</dbReference>
<evidence type="ECO:0000313" key="13">
    <source>
        <dbReference type="Proteomes" id="UP001140206"/>
    </source>
</evidence>
<dbReference type="SUPFAM" id="SSF52833">
    <property type="entry name" value="Thioredoxin-like"/>
    <property type="match status" value="1"/>
</dbReference>
<keyword evidence="13" id="KW-1185">Reference proteome</keyword>
<protein>
    <recommendedName>
        <fullName evidence="3 9">Glutaredoxin-dependent peroxiredoxin</fullName>
        <ecNumber evidence="3 9">1.11.1.25</ecNumber>
    </recommendedName>
</protein>
<keyword evidence="7 9" id="KW-0676">Redox-active center</keyword>
<feature type="region of interest" description="Disordered" evidence="10">
    <location>
        <begin position="1"/>
        <end position="27"/>
    </location>
</feature>
<keyword evidence="4 9" id="KW-0575">Peroxidase</keyword>
<evidence type="ECO:0000256" key="2">
    <source>
        <dbReference type="ARBA" id="ARBA00010505"/>
    </source>
</evidence>
<dbReference type="Proteomes" id="UP001140206">
    <property type="component" value="Chromosome 2"/>
</dbReference>
<organism evidence="12 13">
    <name type="scientific">Rhynchospora pubera</name>
    <dbReference type="NCBI Taxonomy" id="906938"/>
    <lineage>
        <taxon>Eukaryota</taxon>
        <taxon>Viridiplantae</taxon>
        <taxon>Streptophyta</taxon>
        <taxon>Embryophyta</taxon>
        <taxon>Tracheophyta</taxon>
        <taxon>Spermatophyta</taxon>
        <taxon>Magnoliopsida</taxon>
        <taxon>Liliopsida</taxon>
        <taxon>Poales</taxon>
        <taxon>Cyperaceae</taxon>
        <taxon>Cyperoideae</taxon>
        <taxon>Rhynchosporeae</taxon>
        <taxon>Rhynchospora</taxon>
    </lineage>
</organism>
<dbReference type="PANTHER" id="PTHR10430:SF8">
    <property type="entry name" value="PEROXIREDOXIN-2A-RELATED"/>
    <property type="match status" value="1"/>
</dbReference>
<dbReference type="PANTHER" id="PTHR10430">
    <property type="entry name" value="PEROXIREDOXIN"/>
    <property type="match status" value="1"/>
</dbReference>
<keyword evidence="6 9" id="KW-0560">Oxidoreductase</keyword>
<dbReference type="InterPro" id="IPR013766">
    <property type="entry name" value="Thioredoxin_domain"/>
</dbReference>
<evidence type="ECO:0000256" key="9">
    <source>
        <dbReference type="RuleBase" id="RU366011"/>
    </source>
</evidence>
<evidence type="ECO:0000256" key="7">
    <source>
        <dbReference type="ARBA" id="ARBA00023284"/>
    </source>
</evidence>
<dbReference type="InterPro" id="IPR036249">
    <property type="entry name" value="Thioredoxin-like_sf"/>
</dbReference>
<dbReference type="GO" id="GO:0034599">
    <property type="term" value="P:cellular response to oxidative stress"/>
    <property type="evidence" value="ECO:0007669"/>
    <property type="project" value="InterPro"/>
</dbReference>
<dbReference type="EC" id="1.11.1.25" evidence="3 9"/>
<evidence type="ECO:0000256" key="5">
    <source>
        <dbReference type="ARBA" id="ARBA00022862"/>
    </source>
</evidence>
<evidence type="ECO:0000256" key="6">
    <source>
        <dbReference type="ARBA" id="ARBA00023002"/>
    </source>
</evidence>
<evidence type="ECO:0000259" key="11">
    <source>
        <dbReference type="PROSITE" id="PS51352"/>
    </source>
</evidence>
<dbReference type="Pfam" id="PF08534">
    <property type="entry name" value="Redoxin"/>
    <property type="match status" value="1"/>
</dbReference>
<dbReference type="AlphaFoldDB" id="A0AAV8G1X6"/>
<proteinExistence type="inferred from homology"/>
<evidence type="ECO:0000256" key="4">
    <source>
        <dbReference type="ARBA" id="ARBA00022559"/>
    </source>
</evidence>
<evidence type="ECO:0000313" key="12">
    <source>
        <dbReference type="EMBL" id="KAJ4797691.1"/>
    </source>
</evidence>
<dbReference type="GO" id="GO:0042744">
    <property type="term" value="P:hydrogen peroxide catabolic process"/>
    <property type="evidence" value="ECO:0007669"/>
    <property type="project" value="TreeGrafter"/>
</dbReference>